<dbReference type="SMART" id="SM00181">
    <property type="entry name" value="EGF"/>
    <property type="match status" value="4"/>
</dbReference>
<feature type="disulfide bond" evidence="5">
    <location>
        <begin position="160"/>
        <end position="169"/>
    </location>
</feature>
<dbReference type="AlphaFoldDB" id="A0A914B6Q2"/>
<proteinExistence type="predicted"/>
<evidence type="ECO:0000256" key="5">
    <source>
        <dbReference type="PROSITE-ProRule" id="PRU00076"/>
    </source>
</evidence>
<organism evidence="7 8">
    <name type="scientific">Patiria miniata</name>
    <name type="common">Bat star</name>
    <name type="synonym">Asterina miniata</name>
    <dbReference type="NCBI Taxonomy" id="46514"/>
    <lineage>
        <taxon>Eukaryota</taxon>
        <taxon>Metazoa</taxon>
        <taxon>Echinodermata</taxon>
        <taxon>Eleutherozoa</taxon>
        <taxon>Asterozoa</taxon>
        <taxon>Asteroidea</taxon>
        <taxon>Valvatacea</taxon>
        <taxon>Valvatida</taxon>
        <taxon>Asterinidae</taxon>
        <taxon>Patiria</taxon>
    </lineage>
</organism>
<evidence type="ECO:0000256" key="4">
    <source>
        <dbReference type="ARBA" id="ARBA00023157"/>
    </source>
</evidence>
<dbReference type="SUPFAM" id="SSF56496">
    <property type="entry name" value="Fibrinogen C-terminal domain-like"/>
    <property type="match status" value="1"/>
</dbReference>
<dbReference type="InterPro" id="IPR051022">
    <property type="entry name" value="Notch_Cell-Fate_Det"/>
</dbReference>
<dbReference type="GO" id="GO:0005509">
    <property type="term" value="F:calcium ion binding"/>
    <property type="evidence" value="ECO:0007669"/>
    <property type="project" value="InterPro"/>
</dbReference>
<dbReference type="InterPro" id="IPR001881">
    <property type="entry name" value="EGF-like_Ca-bd_dom"/>
</dbReference>
<evidence type="ECO:0000256" key="1">
    <source>
        <dbReference type="ARBA" id="ARBA00022536"/>
    </source>
</evidence>
<keyword evidence="2" id="KW-0732">Signal</keyword>
<dbReference type="SMART" id="SM00179">
    <property type="entry name" value="EGF_CA"/>
    <property type="match status" value="1"/>
</dbReference>
<dbReference type="PANTHER" id="PTHR24049:SF22">
    <property type="entry name" value="DROSOPHILA CRUMBS HOMOLOG"/>
    <property type="match status" value="1"/>
</dbReference>
<dbReference type="GeneID" id="119740531"/>
<dbReference type="CDD" id="cd00054">
    <property type="entry name" value="EGF_CA"/>
    <property type="match status" value="2"/>
</dbReference>
<feature type="domain" description="EGF-like" evidence="6">
    <location>
        <begin position="132"/>
        <end position="170"/>
    </location>
</feature>
<feature type="disulfide bond" evidence="5">
    <location>
        <begin position="121"/>
        <end position="130"/>
    </location>
</feature>
<dbReference type="EnsemblMetazoa" id="XM_038215875.1">
    <property type="protein sequence ID" value="XP_038071803.1"/>
    <property type="gene ID" value="LOC119740531"/>
</dbReference>
<dbReference type="GO" id="GO:0045197">
    <property type="term" value="P:establishment or maintenance of epithelial cell apical/basal polarity"/>
    <property type="evidence" value="ECO:0007669"/>
    <property type="project" value="TreeGrafter"/>
</dbReference>
<sequence>MISADRTLRVYDPCLSNPCGSHGSCRAINNPPGVKYRCQCAPHFYGPMCDVPDPCLSNPCYNNGTCEASFRTYRGARFECTCIHEFFGDRCGDEGFCLSLQPCLHGGTCTSTGPDGYTCDCLPEYYGPECQIPDPCLSIPCLHNGVCNSLASGLDFTCICSTEYYGPRCTLKVEDALASCQAYIATSVSFGSGNYKIKPHCTATLAGPMDVYCDQESNGGGWMRLFTKPRACSSSDDLTWTTDLIRCLGLDSNIVGVAMTRASSANRTLWVSDEGLLKDPAIPEADVIANLANCKTPSGADWRQKYTGGYVLFEGVLPSIGDSGAMLGGCSSTARMRMSLIFDEEYVSDVQGTYTLSCLNEDGNWIVVLQWDWDDVDEIWIKTEATQQTNSK</sequence>
<evidence type="ECO:0000256" key="3">
    <source>
        <dbReference type="ARBA" id="ARBA00022737"/>
    </source>
</evidence>
<reference evidence="7" key="1">
    <citation type="submission" date="2022-11" db="UniProtKB">
        <authorList>
            <consortium name="EnsemblMetazoa"/>
        </authorList>
    </citation>
    <scope>IDENTIFICATION</scope>
</reference>
<accession>A0A914B6Q2</accession>
<dbReference type="GO" id="GO:0007157">
    <property type="term" value="P:heterophilic cell-cell adhesion via plasma membrane cell adhesion molecules"/>
    <property type="evidence" value="ECO:0007669"/>
    <property type="project" value="TreeGrafter"/>
</dbReference>
<dbReference type="Proteomes" id="UP000887568">
    <property type="component" value="Unplaced"/>
</dbReference>
<dbReference type="Gene3D" id="3.90.215.10">
    <property type="entry name" value="Gamma Fibrinogen, chain A, domain 1"/>
    <property type="match status" value="1"/>
</dbReference>
<dbReference type="GO" id="GO:0032991">
    <property type="term" value="C:protein-containing complex"/>
    <property type="evidence" value="ECO:0007669"/>
    <property type="project" value="TreeGrafter"/>
</dbReference>
<evidence type="ECO:0000256" key="2">
    <source>
        <dbReference type="ARBA" id="ARBA00022729"/>
    </source>
</evidence>
<evidence type="ECO:0000259" key="6">
    <source>
        <dbReference type="PROSITE" id="PS50026"/>
    </source>
</evidence>
<dbReference type="PROSITE" id="PS00022">
    <property type="entry name" value="EGF_1"/>
    <property type="match status" value="4"/>
</dbReference>
<feature type="domain" description="EGF-like" evidence="6">
    <location>
        <begin position="51"/>
        <end position="92"/>
    </location>
</feature>
<dbReference type="NCBIfam" id="NF040941">
    <property type="entry name" value="GGGWT_bact"/>
    <property type="match status" value="1"/>
</dbReference>
<dbReference type="PANTHER" id="PTHR24049">
    <property type="entry name" value="CRUMBS FAMILY MEMBER"/>
    <property type="match status" value="1"/>
</dbReference>
<feature type="domain" description="EGF-like" evidence="6">
    <location>
        <begin position="93"/>
        <end position="131"/>
    </location>
</feature>
<protein>
    <recommendedName>
        <fullName evidence="6">EGF-like domain-containing protein</fullName>
    </recommendedName>
</protein>
<dbReference type="InterPro" id="IPR014716">
    <property type="entry name" value="Fibrinogen_a/b/g_C_1"/>
</dbReference>
<dbReference type="Gene3D" id="2.10.25.10">
    <property type="entry name" value="Laminin"/>
    <property type="match status" value="4"/>
</dbReference>
<evidence type="ECO:0000313" key="7">
    <source>
        <dbReference type="EnsemblMetazoa" id="XP_038071803.1"/>
    </source>
</evidence>
<dbReference type="InterPro" id="IPR036056">
    <property type="entry name" value="Fibrinogen-like_C"/>
</dbReference>
<dbReference type="OrthoDB" id="283575at2759"/>
<dbReference type="RefSeq" id="XP_038071803.1">
    <property type="nucleotide sequence ID" value="XM_038215875.1"/>
</dbReference>
<comment type="caution">
    <text evidence="5">Lacks conserved residue(s) required for the propagation of feature annotation.</text>
</comment>
<dbReference type="SUPFAM" id="SSF57196">
    <property type="entry name" value="EGF/Laminin"/>
    <property type="match status" value="4"/>
</dbReference>
<feature type="disulfide bond" evidence="5">
    <location>
        <begin position="82"/>
        <end position="91"/>
    </location>
</feature>
<feature type="disulfide bond" evidence="5">
    <location>
        <begin position="40"/>
        <end position="49"/>
    </location>
</feature>
<feature type="domain" description="EGF-like" evidence="6">
    <location>
        <begin position="10"/>
        <end position="50"/>
    </location>
</feature>
<dbReference type="Pfam" id="PF00008">
    <property type="entry name" value="EGF"/>
    <property type="match status" value="1"/>
</dbReference>
<dbReference type="PROSITE" id="PS50026">
    <property type="entry name" value="EGF_3"/>
    <property type="match status" value="4"/>
</dbReference>
<keyword evidence="3" id="KW-0677">Repeat</keyword>
<dbReference type="InterPro" id="IPR000742">
    <property type="entry name" value="EGF"/>
</dbReference>
<keyword evidence="8" id="KW-1185">Reference proteome</keyword>
<name>A0A914B6Q2_PATMI</name>
<keyword evidence="4 5" id="KW-1015">Disulfide bond</keyword>
<feature type="disulfide bond" evidence="5">
    <location>
        <begin position="141"/>
        <end position="158"/>
    </location>
</feature>
<keyword evidence="1 5" id="KW-0245">EGF-like domain</keyword>
<evidence type="ECO:0000313" key="8">
    <source>
        <dbReference type="Proteomes" id="UP000887568"/>
    </source>
</evidence>
<dbReference type="GO" id="GO:0005886">
    <property type="term" value="C:plasma membrane"/>
    <property type="evidence" value="ECO:0007669"/>
    <property type="project" value="TreeGrafter"/>
</dbReference>